<gene>
    <name evidence="1" type="ORF">OHN36_13240</name>
</gene>
<name>A0ABZ1V1B2_9ACTN</name>
<protein>
    <submittedName>
        <fullName evidence="1">Uncharacterized protein</fullName>
    </submittedName>
</protein>
<keyword evidence="2" id="KW-1185">Reference proteome</keyword>
<accession>A0ABZ1V1B2</accession>
<proteinExistence type="predicted"/>
<evidence type="ECO:0000313" key="1">
    <source>
        <dbReference type="EMBL" id="WUR38092.1"/>
    </source>
</evidence>
<organism evidence="1 2">
    <name type="scientific">Streptomyces griseoaurantiacus</name>
    <dbReference type="NCBI Taxonomy" id="68213"/>
    <lineage>
        <taxon>Bacteria</taxon>
        <taxon>Bacillati</taxon>
        <taxon>Actinomycetota</taxon>
        <taxon>Actinomycetes</taxon>
        <taxon>Kitasatosporales</taxon>
        <taxon>Streptomycetaceae</taxon>
        <taxon>Streptomyces</taxon>
        <taxon>Streptomyces aurantiacus group</taxon>
    </lineage>
</organism>
<dbReference type="EMBL" id="CP108330">
    <property type="protein sequence ID" value="WUR38092.1"/>
    <property type="molecule type" value="Genomic_DNA"/>
</dbReference>
<dbReference type="Proteomes" id="UP001432161">
    <property type="component" value="Chromosome"/>
</dbReference>
<evidence type="ECO:0000313" key="2">
    <source>
        <dbReference type="Proteomes" id="UP001432161"/>
    </source>
</evidence>
<sequence length="173" mass="19260">MSSSPVARLDTGHVRLADDLTFGESYDFEKDTEIDPTVTKTRGHMTVLAYRPGIAPQEEAPQDIYGYLKGKYSWASLKVRICNDGMDVDEGEDESTSISVWPWALELRDGTLVTPFDEDLSGFPRPLYPTDDEDLEAGACRAGNIIFAVPQSQQVARVLYIRQGSLPVAWTDR</sequence>
<reference evidence="1" key="1">
    <citation type="submission" date="2022-10" db="EMBL/GenBank/DDBJ databases">
        <title>The complete genomes of actinobacterial strains from the NBC collection.</title>
        <authorList>
            <person name="Joergensen T.S."/>
            <person name="Alvarez Arevalo M."/>
            <person name="Sterndorff E.B."/>
            <person name="Faurdal D."/>
            <person name="Vuksanovic O."/>
            <person name="Mourched A.-S."/>
            <person name="Charusanti P."/>
            <person name="Shaw S."/>
            <person name="Blin K."/>
            <person name="Weber T."/>
        </authorList>
    </citation>
    <scope>NUCLEOTIDE SEQUENCE</scope>
    <source>
        <strain evidence="1">NBC_00489</strain>
    </source>
</reference>